<organism evidence="2 3">
    <name type="scientific">Aspergillus cavernicola</name>
    <dbReference type="NCBI Taxonomy" id="176166"/>
    <lineage>
        <taxon>Eukaryota</taxon>
        <taxon>Fungi</taxon>
        <taxon>Dikarya</taxon>
        <taxon>Ascomycota</taxon>
        <taxon>Pezizomycotina</taxon>
        <taxon>Eurotiomycetes</taxon>
        <taxon>Eurotiomycetidae</taxon>
        <taxon>Eurotiales</taxon>
        <taxon>Aspergillaceae</taxon>
        <taxon>Aspergillus</taxon>
        <taxon>Aspergillus subgen. Nidulantes</taxon>
    </lineage>
</organism>
<protein>
    <recommendedName>
        <fullName evidence="4">Zn(2)-C6 fungal-type domain-containing protein</fullName>
    </recommendedName>
</protein>
<sequence length="397" mass="43920">MSAMRPRQVRCSGEKTGCQRCGNLRLKCAFSISRIGKVPGKRGKANRVAAAVTASSAPISTSSSSSMSTPIMSPPILTPALSFEIPKAYNGRNGIPAYPFTQEYPANRLPPVSEVHHPHLLPGYPTQSNPEDFNSLSNLCWTTELDQLGGPGMLSPDWEIDADESIPPPQSHTASTSISGYPDLLPDEENVCRTYASPVEIFPSAQYTIYIHLLHSIEQTIQFFNHCRSPGVESMHASTLDSILAANQKYLTTLLQISDSQAFTHTYNEEHLLFSVALDKIIYLFGLGYKNFKRRIEVYEGMGISCAGPMNRWIRFGAFEIDFAEQMAICRREFVEEIKRAMACLGRLMDAMGCITMSISTSPGRHEGLCEEMKRRLDGLMDDIEGDLGFHGTHLLG</sequence>
<proteinExistence type="predicted"/>
<feature type="region of interest" description="Disordered" evidence="1">
    <location>
        <begin position="160"/>
        <end position="180"/>
    </location>
</feature>
<name>A0ABR4IT16_9EURO</name>
<evidence type="ECO:0000313" key="3">
    <source>
        <dbReference type="Proteomes" id="UP001610335"/>
    </source>
</evidence>
<evidence type="ECO:0008006" key="4">
    <source>
        <dbReference type="Google" id="ProtNLM"/>
    </source>
</evidence>
<keyword evidence="3" id="KW-1185">Reference proteome</keyword>
<evidence type="ECO:0000313" key="2">
    <source>
        <dbReference type="EMBL" id="KAL2830905.1"/>
    </source>
</evidence>
<evidence type="ECO:0000256" key="1">
    <source>
        <dbReference type="SAM" id="MobiDB-lite"/>
    </source>
</evidence>
<comment type="caution">
    <text evidence="2">The sequence shown here is derived from an EMBL/GenBank/DDBJ whole genome shotgun (WGS) entry which is preliminary data.</text>
</comment>
<reference evidence="2 3" key="1">
    <citation type="submission" date="2024-07" db="EMBL/GenBank/DDBJ databases">
        <title>Section-level genome sequencing and comparative genomics of Aspergillus sections Usti and Cavernicolus.</title>
        <authorList>
            <consortium name="Lawrence Berkeley National Laboratory"/>
            <person name="Nybo J.L."/>
            <person name="Vesth T.C."/>
            <person name="Theobald S."/>
            <person name="Frisvad J.C."/>
            <person name="Larsen T.O."/>
            <person name="Kjaerboelling I."/>
            <person name="Rothschild-Mancinelli K."/>
            <person name="Lyhne E.K."/>
            <person name="Kogle M.E."/>
            <person name="Barry K."/>
            <person name="Clum A."/>
            <person name="Na H."/>
            <person name="Ledsgaard L."/>
            <person name="Lin J."/>
            <person name="Lipzen A."/>
            <person name="Kuo A."/>
            <person name="Riley R."/>
            <person name="Mondo S."/>
            <person name="LaButti K."/>
            <person name="Haridas S."/>
            <person name="Pangalinan J."/>
            <person name="Salamov A.A."/>
            <person name="Simmons B.A."/>
            <person name="Magnuson J.K."/>
            <person name="Chen J."/>
            <person name="Drula E."/>
            <person name="Henrissat B."/>
            <person name="Wiebenga A."/>
            <person name="Lubbers R.J."/>
            <person name="Gomes A.C."/>
            <person name="Makela M.R."/>
            <person name="Stajich J."/>
            <person name="Grigoriev I.V."/>
            <person name="Mortensen U.H."/>
            <person name="De vries R.P."/>
            <person name="Baker S.E."/>
            <person name="Andersen M.R."/>
        </authorList>
    </citation>
    <scope>NUCLEOTIDE SEQUENCE [LARGE SCALE GENOMIC DNA]</scope>
    <source>
        <strain evidence="2 3">CBS 600.67</strain>
    </source>
</reference>
<gene>
    <name evidence="2" type="ORF">BDW59DRAFT_158339</name>
</gene>
<accession>A0ABR4IT16</accession>
<dbReference type="Proteomes" id="UP001610335">
    <property type="component" value="Unassembled WGS sequence"/>
</dbReference>
<dbReference type="EMBL" id="JBFXLS010000011">
    <property type="protein sequence ID" value="KAL2830905.1"/>
    <property type="molecule type" value="Genomic_DNA"/>
</dbReference>